<dbReference type="Gene3D" id="3.40.1180.10">
    <property type="entry name" value="Decaprenyl diphosphate synthase-like"/>
    <property type="match status" value="1"/>
</dbReference>
<feature type="active site" evidence="2">
    <location>
        <position position="23"/>
    </location>
</feature>
<feature type="binding site" evidence="2">
    <location>
        <position position="28"/>
    </location>
    <ligand>
        <name>substrate</name>
    </ligand>
</feature>
<dbReference type="GO" id="GO:0000287">
    <property type="term" value="F:magnesium ion binding"/>
    <property type="evidence" value="ECO:0007669"/>
    <property type="project" value="UniProtKB-UniRule"/>
</dbReference>
<dbReference type="PANTHER" id="PTHR10291:SF0">
    <property type="entry name" value="DEHYDRODOLICHYL DIPHOSPHATE SYNTHASE 2"/>
    <property type="match status" value="1"/>
</dbReference>
<reference evidence="3 4" key="1">
    <citation type="journal article" date="2011" name="Front. Microbiol.">
        <title>Genomic signatures of strain selection and enhancement in Bacillus atrophaeus var. globigii, a historical biowarfare simulant.</title>
        <authorList>
            <person name="Gibbons H.S."/>
            <person name="Broomall S.M."/>
            <person name="McNew L.A."/>
            <person name="Daligault H."/>
            <person name="Chapman C."/>
            <person name="Bruce D."/>
            <person name="Karavis M."/>
            <person name="Krepps M."/>
            <person name="McGregor P.A."/>
            <person name="Hong C."/>
            <person name="Park K.H."/>
            <person name="Akmal A."/>
            <person name="Feldman A."/>
            <person name="Lin J.S."/>
            <person name="Chang W.E."/>
            <person name="Higgs B.W."/>
            <person name="Demirev P."/>
            <person name="Lindquist J."/>
            <person name="Liem A."/>
            <person name="Fochler E."/>
            <person name="Read T.D."/>
            <person name="Tapia R."/>
            <person name="Johnson S."/>
            <person name="Bishop-Lilly K.A."/>
            <person name="Detter C."/>
            <person name="Han C."/>
            <person name="Sozhamannan S."/>
            <person name="Rosenzweig C.N."/>
            <person name="Skowronski E.W."/>
        </authorList>
    </citation>
    <scope>NUCLEOTIDE SEQUENCE [LARGE SCALE GENOMIC DNA]</scope>
    <source>
        <strain evidence="3 4">MLST1</strain>
    </source>
</reference>
<dbReference type="PROSITE" id="PS01066">
    <property type="entry name" value="UPP_SYNTHASE"/>
    <property type="match status" value="1"/>
</dbReference>
<comment type="function">
    <text evidence="2">Catalyzes the sequential condensation of isopentenyl diphosphate (IPP) with (2E,6E)-farnesyl diphosphate (E,E-FPP) to yield (2Z,6Z,10Z,14Z,18Z,22Z,26Z,30Z,34E,38E)-undecaprenyl diphosphate (di-trans,octa-cis-UPP). UPP is the precursor of glycosyl carrier lipid in the biosynthesis of bacterial cell wall polysaccharide components such as peptidoglycan and lipopolysaccharide.</text>
</comment>
<comment type="caution">
    <text evidence="3">The sequence shown here is derived from an EMBL/GenBank/DDBJ whole genome shotgun (WGS) entry which is preliminary data.</text>
</comment>
<feature type="binding site" evidence="2">
    <location>
        <position position="40"/>
    </location>
    <ligand>
        <name>substrate</name>
    </ligand>
</feature>
<evidence type="ECO:0000313" key="4">
    <source>
        <dbReference type="Proteomes" id="UP000288293"/>
    </source>
</evidence>
<dbReference type="EMBL" id="PIPL01000001">
    <property type="protein sequence ID" value="RUO25412.1"/>
    <property type="molecule type" value="Genomic_DNA"/>
</dbReference>
<feature type="binding site" evidence="2">
    <location>
        <position position="191"/>
    </location>
    <ligand>
        <name>substrate</name>
    </ligand>
</feature>
<dbReference type="AlphaFoldDB" id="A0A432W5U7"/>
<protein>
    <recommendedName>
        <fullName evidence="2">Ditrans,polycis-undecaprenyl-diphosphate synthase ((2E,6E)-farnesyl-diphosphate specific)</fullName>
        <ecNumber evidence="2">2.5.1.31</ecNumber>
    </recommendedName>
    <alternativeName>
        <fullName evidence="2">Ditrans,polycis-undecaprenylcistransferase</fullName>
    </alternativeName>
    <alternativeName>
        <fullName evidence="2">Undecaprenyl diphosphate synthase</fullName>
        <shortName evidence="2">UDS</shortName>
    </alternativeName>
    <alternativeName>
        <fullName evidence="2">Undecaprenyl pyrophosphate synthase</fullName>
        <shortName evidence="2">UPP synthase</shortName>
    </alternativeName>
</protein>
<feature type="binding site" evidence="2">
    <location>
        <position position="210"/>
    </location>
    <ligand>
        <name>Mg(2+)</name>
        <dbReference type="ChEBI" id="CHEBI:18420"/>
    </ligand>
</feature>
<dbReference type="InterPro" id="IPR001441">
    <property type="entry name" value="UPP_synth-like"/>
</dbReference>
<feature type="binding site" evidence="2">
    <location>
        <position position="36"/>
    </location>
    <ligand>
        <name>substrate</name>
    </ligand>
</feature>
<feature type="active site" description="Proton acceptor" evidence="2">
    <location>
        <position position="71"/>
    </location>
</feature>
<comment type="subunit">
    <text evidence="2">Homodimer.</text>
</comment>
<keyword evidence="2" id="KW-0133">Cell shape</keyword>
<organism evidence="3 4">
    <name type="scientific">Aliidiomarina minuta</name>
    <dbReference type="NCBI Taxonomy" id="880057"/>
    <lineage>
        <taxon>Bacteria</taxon>
        <taxon>Pseudomonadati</taxon>
        <taxon>Pseudomonadota</taxon>
        <taxon>Gammaproteobacteria</taxon>
        <taxon>Alteromonadales</taxon>
        <taxon>Idiomarinaceae</taxon>
        <taxon>Aliidiomarina</taxon>
    </lineage>
</organism>
<dbReference type="NCBIfam" id="TIGR00055">
    <property type="entry name" value="uppS"/>
    <property type="match status" value="1"/>
</dbReference>
<name>A0A432W5U7_9GAMM</name>
<dbReference type="GO" id="GO:0016094">
    <property type="term" value="P:polyprenol biosynthetic process"/>
    <property type="evidence" value="ECO:0007669"/>
    <property type="project" value="TreeGrafter"/>
</dbReference>
<dbReference type="GO" id="GO:0008834">
    <property type="term" value="F:ditrans,polycis-undecaprenyl-diphosphate synthase [(2E,6E)-farnesyl-diphosphate specific] activity"/>
    <property type="evidence" value="ECO:0007669"/>
    <property type="project" value="UniProtKB-UniRule"/>
</dbReference>
<feature type="binding site" evidence="2">
    <location>
        <begin position="24"/>
        <end position="27"/>
    </location>
    <ligand>
        <name>substrate</name>
    </ligand>
</feature>
<dbReference type="InterPro" id="IPR036424">
    <property type="entry name" value="UPP_synth-like_sf"/>
</dbReference>
<keyword evidence="2" id="KW-0479">Metal-binding</keyword>
<dbReference type="InterPro" id="IPR018520">
    <property type="entry name" value="UPP_synth-like_CS"/>
</dbReference>
<evidence type="ECO:0000313" key="3">
    <source>
        <dbReference type="EMBL" id="RUO25412.1"/>
    </source>
</evidence>
<keyword evidence="2" id="KW-0573">Peptidoglycan synthesis</keyword>
<dbReference type="FunFam" id="3.40.1180.10:FF:000001">
    <property type="entry name" value="(2E,6E)-farnesyl-diphosphate-specific ditrans,polycis-undecaprenyl-diphosphate synthase"/>
    <property type="match status" value="1"/>
</dbReference>
<feature type="binding site" evidence="2">
    <location>
        <begin position="68"/>
        <end position="70"/>
    </location>
    <ligand>
        <name>substrate</name>
    </ligand>
</feature>
<sequence>MTSEQRTELNQEMLPRHVAIIMDGNGRWAKMRGKARTSGHKAGAVSVRKAVAFARRNGIKALTLFAFSSENWQRPALEVKVLMELFVTVLNREVDELHKHGVQLRIIGDVSKFSERLQQKIREAEQKTAGNQDMILNIAANYGGRWDIVQATQKACQAIQNGELEVADLNEEKLASYITLADCPAPDLLIRTGGDLRISNFLLWQLAYAELYFSDVLWPDFDDHAFAQAINSYVKRERRFGLTSEQLHNMLSTGDTNED</sequence>
<gene>
    <name evidence="2" type="primary">uppS</name>
    <name evidence="3" type="ORF">CWE09_01365</name>
</gene>
<evidence type="ECO:0000256" key="1">
    <source>
        <dbReference type="ARBA" id="ARBA00022679"/>
    </source>
</evidence>
<dbReference type="GO" id="GO:0009252">
    <property type="term" value="P:peptidoglycan biosynthetic process"/>
    <property type="evidence" value="ECO:0007669"/>
    <property type="project" value="UniProtKB-UniRule"/>
</dbReference>
<dbReference type="NCBIfam" id="NF011405">
    <property type="entry name" value="PRK14830.1"/>
    <property type="match status" value="1"/>
</dbReference>
<dbReference type="EC" id="2.5.1.31" evidence="2"/>
<comment type="cofactor">
    <cofactor evidence="2">
        <name>Mg(2+)</name>
        <dbReference type="ChEBI" id="CHEBI:18420"/>
    </cofactor>
    <text evidence="2">Binds 2 magnesium ions per subunit.</text>
</comment>
<keyword evidence="1 2" id="KW-0808">Transferase</keyword>
<comment type="catalytic activity">
    <reaction evidence="2">
        <text>8 isopentenyl diphosphate + (2E,6E)-farnesyl diphosphate = di-trans,octa-cis-undecaprenyl diphosphate + 8 diphosphate</text>
        <dbReference type="Rhea" id="RHEA:27551"/>
        <dbReference type="ChEBI" id="CHEBI:33019"/>
        <dbReference type="ChEBI" id="CHEBI:58405"/>
        <dbReference type="ChEBI" id="CHEBI:128769"/>
        <dbReference type="ChEBI" id="CHEBI:175763"/>
        <dbReference type="EC" id="2.5.1.31"/>
    </reaction>
</comment>
<comment type="similarity">
    <text evidence="2">Belongs to the UPP synthase family.</text>
</comment>
<keyword evidence="2" id="KW-0460">Magnesium</keyword>
<dbReference type="HAMAP" id="MF_01139">
    <property type="entry name" value="ISPT"/>
    <property type="match status" value="1"/>
</dbReference>
<dbReference type="GO" id="GO:0071555">
    <property type="term" value="P:cell wall organization"/>
    <property type="evidence" value="ECO:0007669"/>
    <property type="project" value="UniProtKB-KW"/>
</dbReference>
<dbReference type="Pfam" id="PF01255">
    <property type="entry name" value="Prenyltransf"/>
    <property type="match status" value="1"/>
</dbReference>
<dbReference type="GO" id="GO:0008360">
    <property type="term" value="P:regulation of cell shape"/>
    <property type="evidence" value="ECO:0007669"/>
    <property type="project" value="UniProtKB-KW"/>
</dbReference>
<dbReference type="SUPFAM" id="SSF64005">
    <property type="entry name" value="Undecaprenyl diphosphate synthase"/>
    <property type="match status" value="1"/>
</dbReference>
<dbReference type="OrthoDB" id="4191603at2"/>
<keyword evidence="2" id="KW-0961">Cell wall biogenesis/degradation</keyword>
<feature type="binding site" evidence="2">
    <location>
        <position position="23"/>
    </location>
    <ligand>
        <name>Mg(2+)</name>
        <dbReference type="ChEBI" id="CHEBI:18420"/>
    </ligand>
</feature>
<feature type="binding site" evidence="2">
    <location>
        <position position="74"/>
    </location>
    <ligand>
        <name>substrate</name>
    </ligand>
</feature>
<feature type="binding site" evidence="2">
    <location>
        <position position="72"/>
    </location>
    <ligand>
        <name>substrate</name>
    </ligand>
</feature>
<dbReference type="PANTHER" id="PTHR10291">
    <property type="entry name" value="DEHYDRODOLICHYL DIPHOSPHATE SYNTHASE FAMILY MEMBER"/>
    <property type="match status" value="1"/>
</dbReference>
<evidence type="ECO:0000256" key="2">
    <source>
        <dbReference type="HAMAP-Rule" id="MF_01139"/>
    </source>
</evidence>
<dbReference type="CDD" id="cd00475">
    <property type="entry name" value="Cis_IPPS"/>
    <property type="match status" value="1"/>
</dbReference>
<feature type="binding site" evidence="2">
    <location>
        <begin position="197"/>
        <end position="199"/>
    </location>
    <ligand>
        <name>substrate</name>
    </ligand>
</feature>
<accession>A0A432W5U7</accession>
<dbReference type="GO" id="GO:0005829">
    <property type="term" value="C:cytosol"/>
    <property type="evidence" value="ECO:0007669"/>
    <property type="project" value="TreeGrafter"/>
</dbReference>
<dbReference type="Proteomes" id="UP000288293">
    <property type="component" value="Unassembled WGS sequence"/>
</dbReference>
<keyword evidence="4" id="KW-1185">Reference proteome</keyword>
<dbReference type="RefSeq" id="WP_126802112.1">
    <property type="nucleotide sequence ID" value="NZ_PIPL01000001.1"/>
</dbReference>
<proteinExistence type="inferred from homology"/>